<dbReference type="SMART" id="SM00034">
    <property type="entry name" value="CLECT"/>
    <property type="match status" value="1"/>
</dbReference>
<keyword evidence="2" id="KW-0732">Signal</keyword>
<dbReference type="EMBL" id="KB308820">
    <property type="protein sequence ID" value="ELT96435.1"/>
    <property type="molecule type" value="Genomic_DNA"/>
</dbReference>
<dbReference type="CDD" id="cd00037">
    <property type="entry name" value="CLECT"/>
    <property type="match status" value="1"/>
</dbReference>
<dbReference type="Proteomes" id="UP000014760">
    <property type="component" value="Unassembled WGS sequence"/>
</dbReference>
<evidence type="ECO:0000259" key="3">
    <source>
        <dbReference type="PROSITE" id="PS50041"/>
    </source>
</evidence>
<evidence type="ECO:0000313" key="6">
    <source>
        <dbReference type="Proteomes" id="UP000014760"/>
    </source>
</evidence>
<organism evidence="4">
    <name type="scientific">Capitella teleta</name>
    <name type="common">Polychaete worm</name>
    <dbReference type="NCBI Taxonomy" id="283909"/>
    <lineage>
        <taxon>Eukaryota</taxon>
        <taxon>Metazoa</taxon>
        <taxon>Spiralia</taxon>
        <taxon>Lophotrochozoa</taxon>
        <taxon>Annelida</taxon>
        <taxon>Polychaeta</taxon>
        <taxon>Sedentaria</taxon>
        <taxon>Scolecida</taxon>
        <taxon>Capitellidae</taxon>
        <taxon>Capitella</taxon>
    </lineage>
</organism>
<keyword evidence="1" id="KW-0175">Coiled coil</keyword>
<evidence type="ECO:0000256" key="2">
    <source>
        <dbReference type="SAM" id="SignalP"/>
    </source>
</evidence>
<dbReference type="Gene3D" id="3.10.100.10">
    <property type="entry name" value="Mannose-Binding Protein A, subunit A"/>
    <property type="match status" value="1"/>
</dbReference>
<feature type="chain" id="PRO_5008787510" description="C-type lectin domain-containing protein" evidence="2">
    <location>
        <begin position="17"/>
        <end position="229"/>
    </location>
</feature>
<dbReference type="EMBL" id="AMQN01011302">
    <property type="status" value="NOT_ANNOTATED_CDS"/>
    <property type="molecule type" value="Genomic_DNA"/>
</dbReference>
<feature type="domain" description="C-type lectin" evidence="3">
    <location>
        <begin position="101"/>
        <end position="222"/>
    </location>
</feature>
<reference evidence="6" key="1">
    <citation type="submission" date="2012-12" db="EMBL/GenBank/DDBJ databases">
        <authorList>
            <person name="Hellsten U."/>
            <person name="Grimwood J."/>
            <person name="Chapman J.A."/>
            <person name="Shapiro H."/>
            <person name="Aerts A."/>
            <person name="Otillar R.P."/>
            <person name="Terry A.Y."/>
            <person name="Boore J.L."/>
            <person name="Simakov O."/>
            <person name="Marletaz F."/>
            <person name="Cho S.-J."/>
            <person name="Edsinger-Gonzales E."/>
            <person name="Havlak P."/>
            <person name="Kuo D.-H."/>
            <person name="Larsson T."/>
            <person name="Lv J."/>
            <person name="Arendt D."/>
            <person name="Savage R."/>
            <person name="Osoegawa K."/>
            <person name="de Jong P."/>
            <person name="Lindberg D.R."/>
            <person name="Seaver E.C."/>
            <person name="Weisblat D.A."/>
            <person name="Putnam N.H."/>
            <person name="Grigoriev I.V."/>
            <person name="Rokhsar D.S."/>
        </authorList>
    </citation>
    <scope>NUCLEOTIDE SEQUENCE</scope>
    <source>
        <strain evidence="6">I ESC-2004</strain>
    </source>
</reference>
<reference evidence="5" key="3">
    <citation type="submission" date="2015-06" db="UniProtKB">
        <authorList>
            <consortium name="EnsemblMetazoa"/>
        </authorList>
    </citation>
    <scope>IDENTIFICATION</scope>
</reference>
<evidence type="ECO:0000256" key="1">
    <source>
        <dbReference type="SAM" id="Coils"/>
    </source>
</evidence>
<evidence type="ECO:0000313" key="4">
    <source>
        <dbReference type="EMBL" id="ELT96435.1"/>
    </source>
</evidence>
<dbReference type="Pfam" id="PF00059">
    <property type="entry name" value="Lectin_C"/>
    <property type="match status" value="1"/>
</dbReference>
<protein>
    <recommendedName>
        <fullName evidence="3">C-type lectin domain-containing protein</fullName>
    </recommendedName>
</protein>
<dbReference type="HOGENOM" id="CLU_1210790_0_0_1"/>
<dbReference type="InterPro" id="IPR016187">
    <property type="entry name" value="CTDL_fold"/>
</dbReference>
<keyword evidence="6" id="KW-1185">Reference proteome</keyword>
<reference evidence="4 6" key="2">
    <citation type="journal article" date="2013" name="Nature">
        <title>Insights into bilaterian evolution from three spiralian genomes.</title>
        <authorList>
            <person name="Simakov O."/>
            <person name="Marletaz F."/>
            <person name="Cho S.J."/>
            <person name="Edsinger-Gonzales E."/>
            <person name="Havlak P."/>
            <person name="Hellsten U."/>
            <person name="Kuo D.H."/>
            <person name="Larsson T."/>
            <person name="Lv J."/>
            <person name="Arendt D."/>
            <person name="Savage R."/>
            <person name="Osoegawa K."/>
            <person name="de Jong P."/>
            <person name="Grimwood J."/>
            <person name="Chapman J.A."/>
            <person name="Shapiro H."/>
            <person name="Aerts A."/>
            <person name="Otillar R.P."/>
            <person name="Terry A.Y."/>
            <person name="Boore J.L."/>
            <person name="Grigoriev I.V."/>
            <person name="Lindberg D.R."/>
            <person name="Seaver E.C."/>
            <person name="Weisblat D.A."/>
            <person name="Putnam N.H."/>
            <person name="Rokhsar D.S."/>
        </authorList>
    </citation>
    <scope>NUCLEOTIDE SEQUENCE</scope>
    <source>
        <strain evidence="4 6">I ESC-2004</strain>
    </source>
</reference>
<dbReference type="SUPFAM" id="SSF56436">
    <property type="entry name" value="C-type lectin-like"/>
    <property type="match status" value="1"/>
</dbReference>
<sequence length="229" mass="26012">MEVLVVLLLSVALSLGNPTQKKALLVAVREEVKQLNELMDVVEAEKRQDAEEDDVEAGKGEAKWKQLSDMGLPPPLQRPAEDRVYDLCPPGYIFVKETRGCYKIMYDLENWKDALEICAQDGEGGSLVTFNSATEELFVHNIIHAYSSGNCASFWTSGFYYVENDNQQWMWYNGGFDFEYTHWAPTRPTSVIGAADRCMNLLTPRLMWTDSNCGVKKCFICEARSRTRN</sequence>
<feature type="coiled-coil region" evidence="1">
    <location>
        <begin position="25"/>
        <end position="52"/>
    </location>
</feature>
<accession>R7TZS4</accession>
<dbReference type="EnsemblMetazoa" id="CapteT192675">
    <property type="protein sequence ID" value="CapteP192675"/>
    <property type="gene ID" value="CapteG192675"/>
</dbReference>
<gene>
    <name evidence="4" type="ORF">CAPTEDRAFT_192675</name>
</gene>
<feature type="signal peptide" evidence="2">
    <location>
        <begin position="1"/>
        <end position="16"/>
    </location>
</feature>
<evidence type="ECO:0000313" key="5">
    <source>
        <dbReference type="EnsemblMetazoa" id="CapteP192675"/>
    </source>
</evidence>
<dbReference type="InterPro" id="IPR016186">
    <property type="entry name" value="C-type_lectin-like/link_sf"/>
</dbReference>
<dbReference type="AlphaFoldDB" id="R7TZS4"/>
<proteinExistence type="predicted"/>
<name>R7TZS4_CAPTE</name>
<dbReference type="PANTHER" id="PTHR22803">
    <property type="entry name" value="MANNOSE, PHOSPHOLIPASE, LECTIN RECEPTOR RELATED"/>
    <property type="match status" value="1"/>
</dbReference>
<dbReference type="InterPro" id="IPR050111">
    <property type="entry name" value="C-type_lectin/snaclec_domain"/>
</dbReference>
<dbReference type="PROSITE" id="PS50041">
    <property type="entry name" value="C_TYPE_LECTIN_2"/>
    <property type="match status" value="1"/>
</dbReference>
<dbReference type="InterPro" id="IPR001304">
    <property type="entry name" value="C-type_lectin-like"/>
</dbReference>